<dbReference type="OrthoDB" id="88at2759"/>
<dbReference type="EMBL" id="OV725080">
    <property type="protein sequence ID" value="CAH1399012.1"/>
    <property type="molecule type" value="Genomic_DNA"/>
</dbReference>
<dbReference type="InterPro" id="IPR036249">
    <property type="entry name" value="Thioredoxin-like_sf"/>
</dbReference>
<evidence type="ECO:0000259" key="8">
    <source>
        <dbReference type="SMART" id="SM00916"/>
    </source>
</evidence>
<feature type="domain" description="Ribosomal protein/NADH dehydrogenase" evidence="8">
    <location>
        <begin position="37"/>
        <end position="110"/>
    </location>
</feature>
<dbReference type="PANTHER" id="PTHR21396:SF2">
    <property type="entry name" value="LARGE RIBOSOMAL SUBUNIT PROTEIN ML43"/>
    <property type="match status" value="1"/>
</dbReference>
<feature type="region of interest" description="Disordered" evidence="7">
    <location>
        <begin position="177"/>
        <end position="197"/>
    </location>
</feature>
<dbReference type="InterPro" id="IPR039927">
    <property type="entry name" value="Ribosomal_mL43"/>
</dbReference>
<evidence type="ECO:0000256" key="4">
    <source>
        <dbReference type="ARBA" id="ARBA00023128"/>
    </source>
</evidence>
<keyword evidence="4" id="KW-0496">Mitochondrion</keyword>
<dbReference type="GO" id="GO:0032543">
    <property type="term" value="P:mitochondrial translation"/>
    <property type="evidence" value="ECO:0007669"/>
    <property type="project" value="InterPro"/>
</dbReference>
<evidence type="ECO:0000256" key="5">
    <source>
        <dbReference type="ARBA" id="ARBA00023274"/>
    </source>
</evidence>
<evidence type="ECO:0000256" key="3">
    <source>
        <dbReference type="ARBA" id="ARBA00022980"/>
    </source>
</evidence>
<evidence type="ECO:0000256" key="7">
    <source>
        <dbReference type="SAM" id="MobiDB-lite"/>
    </source>
</evidence>
<keyword evidence="3" id="KW-0689">Ribosomal protein</keyword>
<keyword evidence="10" id="KW-1185">Reference proteome</keyword>
<dbReference type="AlphaFoldDB" id="A0A9P0MQI6"/>
<evidence type="ECO:0000313" key="9">
    <source>
        <dbReference type="EMBL" id="CAH1399012.1"/>
    </source>
</evidence>
<dbReference type="Gene3D" id="3.40.30.10">
    <property type="entry name" value="Glutaredoxin"/>
    <property type="match status" value="1"/>
</dbReference>
<dbReference type="GO" id="GO:0005762">
    <property type="term" value="C:mitochondrial large ribosomal subunit"/>
    <property type="evidence" value="ECO:0007669"/>
    <property type="project" value="TreeGrafter"/>
</dbReference>
<evidence type="ECO:0000256" key="2">
    <source>
        <dbReference type="ARBA" id="ARBA00006073"/>
    </source>
</evidence>
<comment type="similarity">
    <text evidence="2">Belongs to the mitochondrion-specific ribosomal protein mL43 family.</text>
</comment>
<dbReference type="PANTHER" id="PTHR21396">
    <property type="entry name" value="39S RIBOSOMAL PROTEIN L43"/>
    <property type="match status" value="1"/>
</dbReference>
<evidence type="ECO:0000256" key="1">
    <source>
        <dbReference type="ARBA" id="ARBA00004173"/>
    </source>
</evidence>
<dbReference type="Proteomes" id="UP001152798">
    <property type="component" value="Chromosome 4"/>
</dbReference>
<protein>
    <recommendedName>
        <fullName evidence="6">Large ribosomal subunit protein mL43</fullName>
    </recommendedName>
</protein>
<dbReference type="FunFam" id="3.40.30.10:FF:000257">
    <property type="entry name" value="39S ribosomal protein L43"/>
    <property type="match status" value="1"/>
</dbReference>
<evidence type="ECO:0000313" key="10">
    <source>
        <dbReference type="Proteomes" id="UP001152798"/>
    </source>
</evidence>
<dbReference type="InterPro" id="IPR007741">
    <property type="entry name" value="Ribosomal_mL43/mS25/NADH_DH"/>
</dbReference>
<dbReference type="Pfam" id="PF05047">
    <property type="entry name" value="L51_S25_CI-B8"/>
    <property type="match status" value="1"/>
</dbReference>
<dbReference type="GO" id="GO:0003735">
    <property type="term" value="F:structural constituent of ribosome"/>
    <property type="evidence" value="ECO:0007669"/>
    <property type="project" value="InterPro"/>
</dbReference>
<gene>
    <name evidence="9" type="ORF">NEZAVI_LOCUS8555</name>
</gene>
<accession>A0A9P0MQI6</accession>
<comment type="subcellular location">
    <subcellularLocation>
        <location evidence="1">Mitochondrion</location>
    </subcellularLocation>
</comment>
<evidence type="ECO:0000256" key="6">
    <source>
        <dbReference type="ARBA" id="ARBA00035188"/>
    </source>
</evidence>
<sequence length="197" mass="22963">MSNSHLFMTSGFPRAPLKNGIGRYICQLKRVTIKFCKNHGDSRGIREFIETELVDFSRKNPGVVVYVKTRRHRAPCLNAEYLNGQKEYINCHNFSKDEVNKWLHLLLSRSGKEVMRYRKMWHTDNPSIQGIWTPFTFKDPKLNVASFPLNVYWGPPNPKPTATEIVMEMFRKQKLEDNQTDDITINEKDNVKSSQGQ</sequence>
<proteinExistence type="inferred from homology"/>
<dbReference type="SUPFAM" id="SSF52833">
    <property type="entry name" value="Thioredoxin-like"/>
    <property type="match status" value="1"/>
</dbReference>
<keyword evidence="5" id="KW-0687">Ribonucleoprotein</keyword>
<organism evidence="9 10">
    <name type="scientific">Nezara viridula</name>
    <name type="common">Southern green stink bug</name>
    <name type="synonym">Cimex viridulus</name>
    <dbReference type="NCBI Taxonomy" id="85310"/>
    <lineage>
        <taxon>Eukaryota</taxon>
        <taxon>Metazoa</taxon>
        <taxon>Ecdysozoa</taxon>
        <taxon>Arthropoda</taxon>
        <taxon>Hexapoda</taxon>
        <taxon>Insecta</taxon>
        <taxon>Pterygota</taxon>
        <taxon>Neoptera</taxon>
        <taxon>Paraneoptera</taxon>
        <taxon>Hemiptera</taxon>
        <taxon>Heteroptera</taxon>
        <taxon>Panheteroptera</taxon>
        <taxon>Pentatomomorpha</taxon>
        <taxon>Pentatomoidea</taxon>
        <taxon>Pentatomidae</taxon>
        <taxon>Pentatominae</taxon>
        <taxon>Nezara</taxon>
    </lineage>
</organism>
<dbReference type="SMART" id="SM00916">
    <property type="entry name" value="L51_S25_CI-B8"/>
    <property type="match status" value="1"/>
</dbReference>
<name>A0A9P0MQI6_NEZVI</name>
<reference evidence="9" key="1">
    <citation type="submission" date="2022-01" db="EMBL/GenBank/DDBJ databases">
        <authorList>
            <person name="King R."/>
        </authorList>
    </citation>
    <scope>NUCLEOTIDE SEQUENCE</scope>
</reference>